<accession>A0A936ZPK7</accession>
<dbReference type="InterPro" id="IPR050289">
    <property type="entry name" value="TorD/DmsD_chaperones"/>
</dbReference>
<organism evidence="2 3">
    <name type="scientific">Ramlibacter aurantiacus</name>
    <dbReference type="NCBI Taxonomy" id="2801330"/>
    <lineage>
        <taxon>Bacteria</taxon>
        <taxon>Pseudomonadati</taxon>
        <taxon>Pseudomonadota</taxon>
        <taxon>Betaproteobacteria</taxon>
        <taxon>Burkholderiales</taxon>
        <taxon>Comamonadaceae</taxon>
        <taxon>Ramlibacter</taxon>
    </lineage>
</organism>
<keyword evidence="1" id="KW-0143">Chaperone</keyword>
<dbReference type="EMBL" id="JAEQNA010000001">
    <property type="protein sequence ID" value="MBL0420116.1"/>
    <property type="molecule type" value="Genomic_DNA"/>
</dbReference>
<dbReference type="SUPFAM" id="SSF89155">
    <property type="entry name" value="TorD-like"/>
    <property type="match status" value="1"/>
</dbReference>
<proteinExistence type="predicted"/>
<sequence length="216" mass="23810">MTEPLREATVPLGTRYTPSSALDEETARAEIYGLLAQLFYAPPTPELLAALRVAPTEAPAAGGFLEEPWRELVGISRAMSDEQVAAEHEALFGGVGKPEVYLFGSHYLSGFLNDRPVARLREDLAALGLARDEAMPETEDHLAYLAEVMRYLIAGDDVEVANLTRQREFFATHLQPWVGQLCETLQAHPRARFYAALGGFTRAFVAVEQQAFDMLA</sequence>
<dbReference type="PANTHER" id="PTHR34227:SF1">
    <property type="entry name" value="DIMETHYL SULFOXIDE REDUCTASE CHAPERONE-RELATED"/>
    <property type="match status" value="1"/>
</dbReference>
<protein>
    <submittedName>
        <fullName evidence="2">Molecular chaperone TorD family protein</fullName>
    </submittedName>
</protein>
<dbReference type="InterPro" id="IPR036411">
    <property type="entry name" value="TorD-like_sf"/>
</dbReference>
<dbReference type="InterPro" id="IPR020945">
    <property type="entry name" value="DMSO/NO3_reduct_chaperone"/>
</dbReference>
<evidence type="ECO:0000313" key="2">
    <source>
        <dbReference type="EMBL" id="MBL0420116.1"/>
    </source>
</evidence>
<comment type="caution">
    <text evidence="2">The sequence shown here is derived from an EMBL/GenBank/DDBJ whole genome shotgun (WGS) entry which is preliminary data.</text>
</comment>
<dbReference type="Gene3D" id="1.10.3480.10">
    <property type="entry name" value="TorD-like"/>
    <property type="match status" value="1"/>
</dbReference>
<keyword evidence="3" id="KW-1185">Reference proteome</keyword>
<evidence type="ECO:0000256" key="1">
    <source>
        <dbReference type="ARBA" id="ARBA00023186"/>
    </source>
</evidence>
<dbReference type="RefSeq" id="WP_201683105.1">
    <property type="nucleotide sequence ID" value="NZ_JAEQNA010000001.1"/>
</dbReference>
<name>A0A936ZPK7_9BURK</name>
<reference evidence="2" key="1">
    <citation type="submission" date="2021-01" db="EMBL/GenBank/DDBJ databases">
        <title>Ramlibacter sp. strain AW1 16S ribosomal RNA gene Genome sequencing and assembly.</title>
        <authorList>
            <person name="Kang M."/>
        </authorList>
    </citation>
    <scope>NUCLEOTIDE SEQUENCE</scope>
    <source>
        <strain evidence="2">AW1</strain>
    </source>
</reference>
<dbReference type="Pfam" id="PF02613">
    <property type="entry name" value="Nitrate_red_del"/>
    <property type="match status" value="1"/>
</dbReference>
<dbReference type="Proteomes" id="UP000613011">
    <property type="component" value="Unassembled WGS sequence"/>
</dbReference>
<gene>
    <name evidence="2" type="ORF">JI739_07120</name>
</gene>
<dbReference type="AlphaFoldDB" id="A0A936ZPK7"/>
<dbReference type="PANTHER" id="PTHR34227">
    <property type="entry name" value="CHAPERONE PROTEIN YCDY"/>
    <property type="match status" value="1"/>
</dbReference>
<evidence type="ECO:0000313" key="3">
    <source>
        <dbReference type="Proteomes" id="UP000613011"/>
    </source>
</evidence>